<dbReference type="Proteomes" id="UP000236047">
    <property type="component" value="Unassembled WGS sequence"/>
</dbReference>
<protein>
    <recommendedName>
        <fullName evidence="4">Lipoprotein</fullName>
    </recommendedName>
</protein>
<name>A0A2N8PLF7_STRNR</name>
<reference evidence="3" key="1">
    <citation type="submission" date="2015-09" db="EMBL/GenBank/DDBJ databases">
        <authorList>
            <person name="Graham D.E."/>
            <person name="Mahan K.M."/>
            <person name="Klingeman D.M."/>
            <person name="Fida T."/>
            <person name="Giannone R.J."/>
            <person name="Hettich R.L."/>
            <person name="Parry R.J."/>
            <person name="Spain J.C."/>
        </authorList>
    </citation>
    <scope>NUCLEOTIDE SEQUENCE [LARGE SCALE GENOMIC DNA]</scope>
    <source>
        <strain evidence="3">JCM 4701</strain>
    </source>
</reference>
<dbReference type="PROSITE" id="PS51257">
    <property type="entry name" value="PROKAR_LIPOPROTEIN"/>
    <property type="match status" value="1"/>
</dbReference>
<gene>
    <name evidence="2" type="ORF">AOB60_14815</name>
</gene>
<keyword evidence="3" id="KW-1185">Reference proteome</keyword>
<dbReference type="AlphaFoldDB" id="A0A2N8PLF7"/>
<dbReference type="EMBL" id="LJSN01000002">
    <property type="protein sequence ID" value="PNE41855.1"/>
    <property type="molecule type" value="Genomic_DNA"/>
</dbReference>
<proteinExistence type="predicted"/>
<comment type="caution">
    <text evidence="2">The sequence shown here is derived from an EMBL/GenBank/DDBJ whole genome shotgun (WGS) entry which is preliminary data.</text>
</comment>
<organism evidence="2 3">
    <name type="scientific">Streptomyces noursei</name>
    <name type="common">Streptomyces albulus</name>
    <dbReference type="NCBI Taxonomy" id="1971"/>
    <lineage>
        <taxon>Bacteria</taxon>
        <taxon>Bacillati</taxon>
        <taxon>Actinomycetota</taxon>
        <taxon>Actinomycetes</taxon>
        <taxon>Kitasatosporales</taxon>
        <taxon>Streptomycetaceae</taxon>
        <taxon>Streptomyces</taxon>
    </lineage>
</organism>
<evidence type="ECO:0000256" key="1">
    <source>
        <dbReference type="SAM" id="SignalP"/>
    </source>
</evidence>
<evidence type="ECO:0000313" key="3">
    <source>
        <dbReference type="Proteomes" id="UP000236047"/>
    </source>
</evidence>
<sequence length="165" mass="17397">MPHTVHRIRPRTRATALAVSLAAAGAVALSGCGRATQAVHTSPPQHAPDAFDQRAAQIVRDWPKVSPVPGRQEALLPLAGAERPKSPDAREFTVTVGHSACDAGYGARVRESKELVVVSGWGRKKNPKGMCTEQLATDQAKIRLDGPLAGRTVVDAATGKRLLTG</sequence>
<evidence type="ECO:0000313" key="2">
    <source>
        <dbReference type="EMBL" id="PNE41855.1"/>
    </source>
</evidence>
<evidence type="ECO:0008006" key="4">
    <source>
        <dbReference type="Google" id="ProtNLM"/>
    </source>
</evidence>
<accession>A0A2N8PLF7</accession>
<feature type="signal peptide" evidence="1">
    <location>
        <begin position="1"/>
        <end position="28"/>
    </location>
</feature>
<keyword evidence="1" id="KW-0732">Signal</keyword>
<feature type="chain" id="PRO_5014731237" description="Lipoprotein" evidence="1">
    <location>
        <begin position="29"/>
        <end position="165"/>
    </location>
</feature>
<dbReference type="RefSeq" id="WP_102923882.1">
    <property type="nucleotide sequence ID" value="NZ_LJSN01000002.1"/>
</dbReference>